<evidence type="ECO:0000256" key="4">
    <source>
        <dbReference type="ARBA" id="ARBA00022989"/>
    </source>
</evidence>
<dbReference type="GO" id="GO:0005886">
    <property type="term" value="C:plasma membrane"/>
    <property type="evidence" value="ECO:0007669"/>
    <property type="project" value="UniProtKB-SubCell"/>
</dbReference>
<organism evidence="8 9">
    <name type="scientific">Exophiala aquamarina CBS 119918</name>
    <dbReference type="NCBI Taxonomy" id="1182545"/>
    <lineage>
        <taxon>Eukaryota</taxon>
        <taxon>Fungi</taxon>
        <taxon>Dikarya</taxon>
        <taxon>Ascomycota</taxon>
        <taxon>Pezizomycotina</taxon>
        <taxon>Eurotiomycetes</taxon>
        <taxon>Chaetothyriomycetidae</taxon>
        <taxon>Chaetothyriales</taxon>
        <taxon>Herpotrichiellaceae</taxon>
        <taxon>Exophiala</taxon>
    </lineage>
</organism>
<feature type="transmembrane region" description="Helical" evidence="6">
    <location>
        <begin position="532"/>
        <end position="553"/>
    </location>
</feature>
<evidence type="ECO:0000256" key="2">
    <source>
        <dbReference type="ARBA" id="ARBA00007168"/>
    </source>
</evidence>
<proteinExistence type="inferred from homology"/>
<dbReference type="Pfam" id="PF04515">
    <property type="entry name" value="Choline_transpo"/>
    <property type="match status" value="1"/>
</dbReference>
<dbReference type="GeneID" id="25276794"/>
<name>A0A072Q7I3_9EURO</name>
<dbReference type="STRING" id="1182545.A0A072Q7I3"/>
<accession>A0A072Q7I3</accession>
<dbReference type="OrthoDB" id="420519at2759"/>
<dbReference type="Proteomes" id="UP000027920">
    <property type="component" value="Unassembled WGS sequence"/>
</dbReference>
<feature type="transmembrane region" description="Helical" evidence="6">
    <location>
        <begin position="670"/>
        <end position="695"/>
    </location>
</feature>
<feature type="transmembrane region" description="Helical" evidence="6">
    <location>
        <begin position="452"/>
        <end position="480"/>
    </location>
</feature>
<comment type="caution">
    <text evidence="8">The sequence shown here is derived from an EMBL/GenBank/DDBJ whole genome shotgun (WGS) entry which is preliminary data.</text>
</comment>
<dbReference type="PANTHER" id="PTHR12385">
    <property type="entry name" value="CHOLINE TRANSPORTER-LIKE (SLC FAMILY 44)"/>
    <property type="match status" value="1"/>
</dbReference>
<feature type="compositionally biased region" description="Polar residues" evidence="7">
    <location>
        <begin position="283"/>
        <end position="292"/>
    </location>
</feature>
<comment type="subcellular location">
    <subcellularLocation>
        <location evidence="6">Cell membrane</location>
        <topology evidence="6">Multi-pass membrane protein</topology>
    </subcellularLocation>
    <subcellularLocation>
        <location evidence="1">Membrane</location>
        <topology evidence="1">Multi-pass membrane protein</topology>
    </subcellularLocation>
</comment>
<feature type="transmembrane region" description="Helical" evidence="6">
    <location>
        <begin position="410"/>
        <end position="431"/>
    </location>
</feature>
<dbReference type="PANTHER" id="PTHR12385:SF88">
    <property type="entry name" value="CHOLINE TRANSPORTER-LIKE PROTEIN CTL1"/>
    <property type="match status" value="1"/>
</dbReference>
<dbReference type="InterPro" id="IPR007603">
    <property type="entry name" value="Choline_transptr-like"/>
</dbReference>
<evidence type="ECO:0000313" key="8">
    <source>
        <dbReference type="EMBL" id="KEF63870.1"/>
    </source>
</evidence>
<comment type="similarity">
    <text evidence="2 6">Belongs to the CTL (choline transporter-like) family.</text>
</comment>
<keyword evidence="3 6" id="KW-0812">Transmembrane</keyword>
<dbReference type="HOGENOM" id="CLU_010891_0_0_1"/>
<feature type="transmembrane region" description="Helical" evidence="6">
    <location>
        <begin position="592"/>
        <end position="614"/>
    </location>
</feature>
<dbReference type="EMBL" id="AMGV01000001">
    <property type="protein sequence ID" value="KEF63870.1"/>
    <property type="molecule type" value="Genomic_DNA"/>
</dbReference>
<feature type="region of interest" description="Disordered" evidence="7">
    <location>
        <begin position="131"/>
        <end position="293"/>
    </location>
</feature>
<feature type="compositionally biased region" description="Polar residues" evidence="7">
    <location>
        <begin position="55"/>
        <end position="65"/>
    </location>
</feature>
<evidence type="ECO:0000256" key="3">
    <source>
        <dbReference type="ARBA" id="ARBA00022692"/>
    </source>
</evidence>
<dbReference type="AlphaFoldDB" id="A0A072Q7I3"/>
<keyword evidence="5 6" id="KW-0472">Membrane</keyword>
<comment type="function">
    <text evidence="6">Probably involved in transport through the plasma membrane.</text>
</comment>
<evidence type="ECO:0000256" key="5">
    <source>
        <dbReference type="ARBA" id="ARBA00023136"/>
    </source>
</evidence>
<feature type="transmembrane region" description="Helical" evidence="6">
    <location>
        <begin position="369"/>
        <end position="390"/>
    </location>
</feature>
<feature type="compositionally biased region" description="Basic and acidic residues" evidence="7">
    <location>
        <begin position="154"/>
        <end position="164"/>
    </location>
</feature>
<feature type="transmembrane region" description="Helical" evidence="6">
    <location>
        <begin position="500"/>
        <end position="520"/>
    </location>
</feature>
<dbReference type="GO" id="GO:0022857">
    <property type="term" value="F:transmembrane transporter activity"/>
    <property type="evidence" value="ECO:0007669"/>
    <property type="project" value="UniProtKB-UniRule"/>
</dbReference>
<sequence>MFSECKSFPITQLASLSNHHTDASRFLAQSQSRISFAPTDERRGGDGRGRRPNHTGRSTTASRNLNPRIPNPYQPTSSQLSALPFASRLNPQQAPLFYSATDEFREENDEEEHEREIADYYALQRSRRQLGASGLKESSDGGHGSGSSILGTSSHEDHPRETPFRRPGGIKSSWNGGTTDQRKRSPGLDDLAESTESHPGPPSPTSSRARMVDVGLEDTLRSEYDDEPPEDLMENPPSVQQLRKGDQVAEGSFDSDDSDQESDHRRLLRDSPGYPEDNGSIPDGTSQPQGQQPRHDAFWGQVYLLAFAAMCTTWFMVFLQTQSPKKNAPLGDTIYTTLHGSFYLLATYTLVATFVSLFWLAALRSYVRILVYAAIVTVPVILYSFSLYPLISSYKGTNHGSGFQDTIMRWSSLVPAVMATLWILAVVRGRLAMQKAISILEFAIRILAANPALVLVGFAILGFIIAFTWIWLSMFTRVFLAGHTSTLSGIGRFVIDTSTWWLGVYFVLIYLWTIAIAFGFQRTVTSATVSQWYFHRLAVPAPTSQAIVKAALLHSATTLFGTIALSTALSLLVRLPLLVLPRRMTMLVGVAMYSFIPSPIAVLINPLALTYAAIHSQPLRVSARGLTQMHYLAPGDATTSLHPNTFSPRRARDGWSGDASPLLPYRLSKLILHATRFIMSLALGFGGWVSTARSLKVEGNAGVRGSLYAYIVGLIAGAIGWGILGAMEGVLACIVDAVVVCWGSEVGSSGQGEVRYCREAGHLFGEDDDTAAGCVSLA</sequence>
<feature type="transmembrane region" description="Helical" evidence="6">
    <location>
        <begin position="341"/>
        <end position="362"/>
    </location>
</feature>
<feature type="compositionally biased region" description="Basic and acidic residues" evidence="7">
    <location>
        <begin position="39"/>
        <end position="49"/>
    </location>
</feature>
<dbReference type="VEuPathDB" id="FungiDB:A1O9_01848"/>
<feature type="compositionally biased region" description="Acidic residues" evidence="7">
    <location>
        <begin position="224"/>
        <end position="233"/>
    </location>
</feature>
<keyword evidence="4 6" id="KW-1133">Transmembrane helix</keyword>
<feature type="transmembrane region" description="Helical" evidence="6">
    <location>
        <begin position="559"/>
        <end position="580"/>
    </location>
</feature>
<gene>
    <name evidence="8" type="ORF">A1O9_01848</name>
</gene>
<feature type="transmembrane region" description="Helical" evidence="6">
    <location>
        <begin position="302"/>
        <end position="321"/>
    </location>
</feature>
<reference evidence="8 9" key="1">
    <citation type="submission" date="2013-03" db="EMBL/GenBank/DDBJ databases">
        <title>The Genome Sequence of Exophiala aquamarina CBS 119918.</title>
        <authorList>
            <consortium name="The Broad Institute Genomics Platform"/>
            <person name="Cuomo C."/>
            <person name="de Hoog S."/>
            <person name="Gorbushina A."/>
            <person name="Walker B."/>
            <person name="Young S.K."/>
            <person name="Zeng Q."/>
            <person name="Gargeya S."/>
            <person name="Fitzgerald M."/>
            <person name="Haas B."/>
            <person name="Abouelleil A."/>
            <person name="Allen A.W."/>
            <person name="Alvarado L."/>
            <person name="Arachchi H.M."/>
            <person name="Berlin A.M."/>
            <person name="Chapman S.B."/>
            <person name="Gainer-Dewar J."/>
            <person name="Goldberg J."/>
            <person name="Griggs A."/>
            <person name="Gujja S."/>
            <person name="Hansen M."/>
            <person name="Howarth C."/>
            <person name="Imamovic A."/>
            <person name="Ireland A."/>
            <person name="Larimer J."/>
            <person name="McCowan C."/>
            <person name="Murphy C."/>
            <person name="Pearson M."/>
            <person name="Poon T.W."/>
            <person name="Priest M."/>
            <person name="Roberts A."/>
            <person name="Saif S."/>
            <person name="Shea T."/>
            <person name="Sisk P."/>
            <person name="Sykes S."/>
            <person name="Wortman J."/>
            <person name="Nusbaum C."/>
            <person name="Birren B."/>
        </authorList>
    </citation>
    <scope>NUCLEOTIDE SEQUENCE [LARGE SCALE GENOMIC DNA]</scope>
    <source>
        <strain evidence="8 9">CBS 119918</strain>
    </source>
</reference>
<feature type="transmembrane region" description="Helical" evidence="6">
    <location>
        <begin position="707"/>
        <end position="727"/>
    </location>
</feature>
<evidence type="ECO:0000256" key="1">
    <source>
        <dbReference type="ARBA" id="ARBA00004141"/>
    </source>
</evidence>
<evidence type="ECO:0000256" key="7">
    <source>
        <dbReference type="SAM" id="MobiDB-lite"/>
    </source>
</evidence>
<feature type="region of interest" description="Disordered" evidence="7">
    <location>
        <begin position="27"/>
        <end position="79"/>
    </location>
</feature>
<dbReference type="RefSeq" id="XP_013266460.1">
    <property type="nucleotide sequence ID" value="XM_013411006.1"/>
</dbReference>
<keyword evidence="9" id="KW-1185">Reference proteome</keyword>
<evidence type="ECO:0000313" key="9">
    <source>
        <dbReference type="Proteomes" id="UP000027920"/>
    </source>
</evidence>
<protein>
    <recommendedName>
        <fullName evidence="6">Protein PNS1</fullName>
    </recommendedName>
</protein>
<evidence type="ECO:0000256" key="6">
    <source>
        <dbReference type="RuleBase" id="RU368066"/>
    </source>
</evidence>